<evidence type="ECO:0000313" key="4">
    <source>
        <dbReference type="Proteomes" id="UP000593573"/>
    </source>
</evidence>
<reference evidence="3 4" key="1">
    <citation type="journal article" date="2019" name="Genome Biol. Evol.">
        <title>Insights into the evolution of the New World diploid cottons (Gossypium, subgenus Houzingenia) based on genome sequencing.</title>
        <authorList>
            <person name="Grover C.E."/>
            <person name="Arick M.A. 2nd"/>
            <person name="Thrash A."/>
            <person name="Conover J.L."/>
            <person name="Sanders W.S."/>
            <person name="Peterson D.G."/>
            <person name="Frelichowski J.E."/>
            <person name="Scheffler J.A."/>
            <person name="Scheffler B.E."/>
            <person name="Wendel J.F."/>
        </authorList>
    </citation>
    <scope>NUCLEOTIDE SEQUENCE [LARGE SCALE GENOMIC DNA]</scope>
    <source>
        <strain evidence="3">57</strain>
        <tissue evidence="3">Leaf</tissue>
    </source>
</reference>
<dbReference type="Pfam" id="PF13855">
    <property type="entry name" value="LRR_8"/>
    <property type="match status" value="1"/>
</dbReference>
<dbReference type="OrthoDB" id="842184at2759"/>
<dbReference type="Proteomes" id="UP000593573">
    <property type="component" value="Unassembled WGS sequence"/>
</dbReference>
<protein>
    <submittedName>
        <fullName evidence="3">Uncharacterized protein</fullName>
    </submittedName>
</protein>
<organism evidence="3 4">
    <name type="scientific">Gossypium klotzschianum</name>
    <dbReference type="NCBI Taxonomy" id="34286"/>
    <lineage>
        <taxon>Eukaryota</taxon>
        <taxon>Viridiplantae</taxon>
        <taxon>Streptophyta</taxon>
        <taxon>Embryophyta</taxon>
        <taxon>Tracheophyta</taxon>
        <taxon>Spermatophyta</taxon>
        <taxon>Magnoliopsida</taxon>
        <taxon>eudicotyledons</taxon>
        <taxon>Gunneridae</taxon>
        <taxon>Pentapetalae</taxon>
        <taxon>rosids</taxon>
        <taxon>malvids</taxon>
        <taxon>Malvales</taxon>
        <taxon>Malvaceae</taxon>
        <taxon>Malvoideae</taxon>
        <taxon>Gossypium</taxon>
    </lineage>
</organism>
<dbReference type="SUPFAM" id="SSF52058">
    <property type="entry name" value="L domain-like"/>
    <property type="match status" value="1"/>
</dbReference>
<dbReference type="Gene3D" id="3.80.10.10">
    <property type="entry name" value="Ribonuclease Inhibitor"/>
    <property type="match status" value="1"/>
</dbReference>
<keyword evidence="1" id="KW-0433">Leucine-rich repeat</keyword>
<dbReference type="InterPro" id="IPR053213">
    <property type="entry name" value="RLP29"/>
</dbReference>
<feature type="non-terminal residue" evidence="3">
    <location>
        <position position="162"/>
    </location>
</feature>
<dbReference type="Pfam" id="PF00560">
    <property type="entry name" value="LRR_1"/>
    <property type="match status" value="1"/>
</dbReference>
<dbReference type="FunFam" id="3.80.10.10:FF:000383">
    <property type="entry name" value="Leucine-rich repeat receptor protein kinase EMS1"/>
    <property type="match status" value="1"/>
</dbReference>
<dbReference type="PANTHER" id="PTHR48009:SF4">
    <property type="entry name" value="LEUCINE-RICH REPEAT (LRR) FAMILY PROTEIN"/>
    <property type="match status" value="1"/>
</dbReference>
<dbReference type="PANTHER" id="PTHR48009">
    <property type="entry name" value="LEUCINE-RICH REPEAT (LRR) FAMILY PROTEIN"/>
    <property type="match status" value="1"/>
</dbReference>
<dbReference type="EMBL" id="JABFAB010000011">
    <property type="protein sequence ID" value="MBA0664737.1"/>
    <property type="molecule type" value="Genomic_DNA"/>
</dbReference>
<comment type="caution">
    <text evidence="3">The sequence shown here is derived from an EMBL/GenBank/DDBJ whole genome shotgun (WGS) entry which is preliminary data.</text>
</comment>
<dbReference type="InterPro" id="IPR032675">
    <property type="entry name" value="LRR_dom_sf"/>
</dbReference>
<proteinExistence type="predicted"/>
<evidence type="ECO:0000256" key="2">
    <source>
        <dbReference type="ARBA" id="ARBA00022737"/>
    </source>
</evidence>
<gene>
    <name evidence="3" type="ORF">Goklo_004698</name>
</gene>
<keyword evidence="2" id="KW-0677">Repeat</keyword>
<sequence>VEIEGNQLTGEIPTFLGLLSNLKYLSFAYNSLRGSIPPSLGNLSSLETLALTRNSLSEIIPEALEQLTDLSYFSIDDNAISDGDVPSLEKLDKLFAILLDANHLGHGGEVIFLPPSYVMGYAWEHAPMTNLCDPSYLKEVIWPNQTGLLPGEIKSPSQEPDK</sequence>
<name>A0A7J8VPM1_9ROSI</name>
<evidence type="ECO:0000313" key="3">
    <source>
        <dbReference type="EMBL" id="MBA0664737.1"/>
    </source>
</evidence>
<keyword evidence="4" id="KW-1185">Reference proteome</keyword>
<evidence type="ECO:0000256" key="1">
    <source>
        <dbReference type="ARBA" id="ARBA00022614"/>
    </source>
</evidence>
<accession>A0A7J8VPM1</accession>
<dbReference type="InterPro" id="IPR001611">
    <property type="entry name" value="Leu-rich_rpt"/>
</dbReference>
<dbReference type="AlphaFoldDB" id="A0A7J8VPM1"/>